<protein>
    <recommendedName>
        <fullName evidence="1">Xylose isomerase-like TIM barrel domain-containing protein</fullName>
    </recommendedName>
</protein>
<reference evidence="2 3" key="1">
    <citation type="journal article" date="2011" name="J. Bacteriol.">
        <title>Complete genome sequence and updated annotation of Desulfovibrio alaskensis G20.</title>
        <authorList>
            <person name="Hauser L.J."/>
            <person name="Land M.L."/>
            <person name="Brown S.D."/>
            <person name="Larimer F."/>
            <person name="Keller K.L."/>
            <person name="Rapp-Giles B.J."/>
            <person name="Price M.N."/>
            <person name="Lin M."/>
            <person name="Bruce D.C."/>
            <person name="Detter J.C."/>
            <person name="Tapia R."/>
            <person name="Han C.S."/>
            <person name="Goodwin L.A."/>
            <person name="Cheng J.F."/>
            <person name="Pitluck S."/>
            <person name="Copeland A."/>
            <person name="Lucas S."/>
            <person name="Nolan M."/>
            <person name="Lapidus A.L."/>
            <person name="Palumbo A.V."/>
            <person name="Wall J.D."/>
        </authorList>
    </citation>
    <scope>NUCLEOTIDE SEQUENCE [LARGE SCALE GENOMIC DNA]</scope>
    <source>
        <strain evidence="3">ATCC BAA 1058 / DSM 17464 / G20</strain>
    </source>
</reference>
<dbReference type="Pfam" id="PF01261">
    <property type="entry name" value="AP_endonuc_2"/>
    <property type="match status" value="1"/>
</dbReference>
<organism evidence="2 3">
    <name type="scientific">Oleidesulfovibrio alaskensis (strain ATCC BAA-1058 / DSM 17464 / G20)</name>
    <name type="common">Desulfovibrio alaskensis</name>
    <dbReference type="NCBI Taxonomy" id="207559"/>
    <lineage>
        <taxon>Bacteria</taxon>
        <taxon>Pseudomonadati</taxon>
        <taxon>Thermodesulfobacteriota</taxon>
        <taxon>Desulfovibrionia</taxon>
        <taxon>Desulfovibrionales</taxon>
        <taxon>Desulfovibrionaceae</taxon>
        <taxon>Oleidesulfovibrio</taxon>
    </lineage>
</organism>
<dbReference type="InterPro" id="IPR013022">
    <property type="entry name" value="Xyl_isomerase-like_TIM-brl"/>
</dbReference>
<keyword evidence="3" id="KW-1185">Reference proteome</keyword>
<evidence type="ECO:0000313" key="2">
    <source>
        <dbReference type="EMBL" id="ABB40289.1"/>
    </source>
</evidence>
<dbReference type="AlphaFoldDB" id="Q30VK7"/>
<dbReference type="SMR" id="Q30VK7"/>
<dbReference type="HOGENOM" id="CLU_089586_0_0_7"/>
<dbReference type="STRING" id="207559.Dde_3496"/>
<dbReference type="EMBL" id="CP000112">
    <property type="protein sequence ID" value="ABB40289.1"/>
    <property type="molecule type" value="Genomic_DNA"/>
</dbReference>
<dbReference type="KEGG" id="dde:Dde_3496"/>
<dbReference type="DNASU" id="3758474"/>
<sequence length="264" mass="28869">MKEQQGTGRLPHGRILAAPSWVIPAGVAENCRFLAGRVDEVGLLFLESEACLAYSRHDLPVDLADLPLSWHVHLPVDLPWGAARARPDTAHRDGSRCADICLRLMDKVDYLGAVRGVVHPPAYCHAAYAVQALEAFTAAWTAAGLRPEDILLENIQGQPLTELAETVRSLGLSVCLDTGHMLSYGQHGILRDARLTGRIRMLHLNAERAGRHVPLTVLHDEALRVCASAVQAAPCDSVVMMELFDWKEIEESLPVAVMWLRGSG</sequence>
<evidence type="ECO:0000259" key="1">
    <source>
        <dbReference type="Pfam" id="PF01261"/>
    </source>
</evidence>
<dbReference type="eggNOG" id="COG1082">
    <property type="taxonomic scope" value="Bacteria"/>
</dbReference>
<dbReference type="NCBIfam" id="NF041277">
    <property type="entry name" value="coba_remo_CbiR"/>
    <property type="match status" value="1"/>
</dbReference>
<accession>Q30VK7</accession>
<dbReference type="SUPFAM" id="SSF51658">
    <property type="entry name" value="Xylose isomerase-like"/>
    <property type="match status" value="1"/>
</dbReference>
<evidence type="ECO:0000313" key="3">
    <source>
        <dbReference type="Proteomes" id="UP000002710"/>
    </source>
</evidence>
<name>Q30VK7_OLEA2</name>
<dbReference type="RefSeq" id="WP_011369192.1">
    <property type="nucleotide sequence ID" value="NC_007519.1"/>
</dbReference>
<dbReference type="Gene3D" id="3.20.20.150">
    <property type="entry name" value="Divalent-metal-dependent TIM barrel enzymes"/>
    <property type="match status" value="1"/>
</dbReference>
<feature type="domain" description="Xylose isomerase-like TIM barrel" evidence="1">
    <location>
        <begin position="87"/>
        <end position="248"/>
    </location>
</feature>
<dbReference type="Proteomes" id="UP000002710">
    <property type="component" value="Chromosome"/>
</dbReference>
<proteinExistence type="predicted"/>
<gene>
    <name evidence="2" type="ordered locus">Dde_3496</name>
</gene>
<dbReference type="InterPro" id="IPR036237">
    <property type="entry name" value="Xyl_isomerase-like_sf"/>
</dbReference>